<dbReference type="RefSeq" id="WP_235323630.1">
    <property type="nucleotide sequence ID" value="NZ_JAFBIT010000002.1"/>
</dbReference>
<dbReference type="InterPro" id="IPR014710">
    <property type="entry name" value="RmlC-like_jellyroll"/>
</dbReference>
<protein>
    <submittedName>
        <fullName evidence="2">Cupin domain-containing protein</fullName>
    </submittedName>
</protein>
<evidence type="ECO:0000259" key="1">
    <source>
        <dbReference type="Pfam" id="PF07883"/>
    </source>
</evidence>
<keyword evidence="3" id="KW-1185">Reference proteome</keyword>
<comment type="caution">
    <text evidence="2">The sequence shown here is derived from an EMBL/GenBank/DDBJ whole genome shotgun (WGS) entry which is preliminary data.</text>
</comment>
<accession>A0ABS9CN58</accession>
<dbReference type="Gene3D" id="2.60.120.10">
    <property type="entry name" value="Jelly Rolls"/>
    <property type="match status" value="1"/>
</dbReference>
<dbReference type="PANTHER" id="PTHR36114">
    <property type="entry name" value="16.7 KDA PROTEIN IN WHIE LOCUS"/>
    <property type="match status" value="1"/>
</dbReference>
<name>A0ABS9CN58_9FIRM</name>
<proteinExistence type="predicted"/>
<dbReference type="Proteomes" id="UP001299220">
    <property type="component" value="Unassembled WGS sequence"/>
</dbReference>
<dbReference type="Pfam" id="PF07883">
    <property type="entry name" value="Cupin_2"/>
    <property type="match status" value="1"/>
</dbReference>
<feature type="domain" description="Cupin type-2" evidence="1">
    <location>
        <begin position="41"/>
        <end position="95"/>
    </location>
</feature>
<evidence type="ECO:0000313" key="2">
    <source>
        <dbReference type="EMBL" id="MCF2652596.1"/>
    </source>
</evidence>
<dbReference type="InterPro" id="IPR013096">
    <property type="entry name" value="Cupin_2"/>
</dbReference>
<sequence>MKKVNLLEAARAVEPLYVYQKIGELNGNILSVVNVENRTLDFHVHESSDELFYVLEGGFQLETEEGLTDVNAGEFVIVPRGVRHRPVVTKLTRFLMIEFAGTLNKENSGALYEEP</sequence>
<dbReference type="PANTHER" id="PTHR36114:SF1">
    <property type="entry name" value="16.7 KDA PROTEIN IN WHIE LOCUS"/>
    <property type="match status" value="1"/>
</dbReference>
<organism evidence="2 3">
    <name type="scientific">Anaeromassilibacillus senegalensis</name>
    <dbReference type="NCBI Taxonomy" id="1673717"/>
    <lineage>
        <taxon>Bacteria</taxon>
        <taxon>Bacillati</taxon>
        <taxon>Bacillota</taxon>
        <taxon>Clostridia</taxon>
        <taxon>Eubacteriales</taxon>
        <taxon>Acutalibacteraceae</taxon>
        <taxon>Anaeromassilibacillus</taxon>
    </lineage>
</organism>
<gene>
    <name evidence="2" type="ORF">JQM67_08270</name>
</gene>
<reference evidence="2 3" key="1">
    <citation type="submission" date="2020-12" db="EMBL/GenBank/DDBJ databases">
        <title>Whole genome sequences of gut porcine anaerobes.</title>
        <authorList>
            <person name="Kubasova T."/>
            <person name="Jahodarova E."/>
            <person name="Rychlik I."/>
        </authorList>
    </citation>
    <scope>NUCLEOTIDE SEQUENCE [LARGE SCALE GENOMIC DNA]</scope>
    <source>
        <strain evidence="2 3">An867</strain>
    </source>
</reference>
<dbReference type="EMBL" id="JAFBIT010000002">
    <property type="protein sequence ID" value="MCF2652596.1"/>
    <property type="molecule type" value="Genomic_DNA"/>
</dbReference>
<dbReference type="InterPro" id="IPR052044">
    <property type="entry name" value="PKS_Associated_Protein"/>
</dbReference>
<evidence type="ECO:0000313" key="3">
    <source>
        <dbReference type="Proteomes" id="UP001299220"/>
    </source>
</evidence>
<dbReference type="SUPFAM" id="SSF51182">
    <property type="entry name" value="RmlC-like cupins"/>
    <property type="match status" value="1"/>
</dbReference>
<dbReference type="InterPro" id="IPR011051">
    <property type="entry name" value="RmlC_Cupin_sf"/>
</dbReference>